<accession>A0A0V0QAB3</accession>
<keyword evidence="3" id="KW-0812">Transmembrane</keyword>
<evidence type="ECO:0000313" key="5">
    <source>
        <dbReference type="EMBL" id="KRW99012.1"/>
    </source>
</evidence>
<evidence type="ECO:0000259" key="4">
    <source>
        <dbReference type="Pfam" id="PF09458"/>
    </source>
</evidence>
<gene>
    <name evidence="5" type="ORF">PPERSA_11613</name>
</gene>
<dbReference type="Gene3D" id="2.60.40.2080">
    <property type="match status" value="1"/>
</dbReference>
<reference evidence="5 6" key="1">
    <citation type="journal article" date="2015" name="Sci. Rep.">
        <title>Genome of the facultative scuticociliatosis pathogen Pseudocohnilembus persalinus provides insight into its virulence through horizontal gene transfer.</title>
        <authorList>
            <person name="Xiong J."/>
            <person name="Wang G."/>
            <person name="Cheng J."/>
            <person name="Tian M."/>
            <person name="Pan X."/>
            <person name="Warren A."/>
            <person name="Jiang C."/>
            <person name="Yuan D."/>
            <person name="Miao W."/>
        </authorList>
    </citation>
    <scope>NUCLEOTIDE SEQUENCE [LARGE SCALE GENOMIC DNA]</scope>
    <source>
        <strain evidence="5">36N120E</strain>
    </source>
</reference>
<feature type="transmembrane region" description="Helical" evidence="3">
    <location>
        <begin position="3498"/>
        <end position="3520"/>
    </location>
</feature>
<feature type="coiled-coil region" evidence="1">
    <location>
        <begin position="3627"/>
        <end position="3654"/>
    </location>
</feature>
<keyword evidence="3" id="KW-1133">Transmembrane helix</keyword>
<dbReference type="GO" id="GO:0007155">
    <property type="term" value="P:cell adhesion"/>
    <property type="evidence" value="ECO:0007669"/>
    <property type="project" value="InterPro"/>
</dbReference>
<feature type="region of interest" description="Disordered" evidence="2">
    <location>
        <begin position="1450"/>
        <end position="1470"/>
    </location>
</feature>
<feature type="transmembrane region" description="Helical" evidence="3">
    <location>
        <begin position="3471"/>
        <end position="3492"/>
    </location>
</feature>
<feature type="compositionally biased region" description="Polar residues" evidence="2">
    <location>
        <begin position="3251"/>
        <end position="3272"/>
    </location>
</feature>
<dbReference type="InParanoid" id="A0A0V0QAB3"/>
<feature type="region of interest" description="Disordered" evidence="2">
    <location>
        <begin position="3208"/>
        <end position="3282"/>
    </location>
</feature>
<evidence type="ECO:0000313" key="6">
    <source>
        <dbReference type="Proteomes" id="UP000054937"/>
    </source>
</evidence>
<feature type="coiled-coil region" evidence="1">
    <location>
        <begin position="2787"/>
        <end position="2849"/>
    </location>
</feature>
<sequence>MFNKRDTTRNIDFVSYFVVAGCSEFVQSETFESIYNYQNKEPIMSQMTLSNNTWLNYPYTIVPTICGIYVDPSTNTIIDTNGSPSISNGIVQQQFSSWNLPEGCQKYKDSVGNCLQCDSDYFLDQGICYACNYICGTCDNDTTCLTCASTTGRNQTDCICYDGYYDDELGSCIACDSTCNFCDINGCTECKENRIVNTSDQQQCICQSDEQTPIQHISDSSYFCTTCTVSGVSVETININEITAKFNYEIILRDFDGNSSIFSNKLCAYLFDSNQIDIFGQQPKCKLVSGGAESKIHIKFSYTSTHLENDHIQFASGKIKRNGCNSYMNNFQIIQYTPLSTSLVPYPVVKIQSSNQYSLCQDIEINIYQVINDGYHSLQSITWRLISVDFPSNSLYTDDDVNYINNINTQILANFDGKLGITIPQFSLEEYSQYQIKVTFMNYLGVSAQQSVSFLTLSNEQYQLKLLDKYAPLQFQANQYQELSYQVSKLTCNLQNQKQESLIYGSIDYKLSLMDNDNYDTVTQVLQQGKTPSDSKNGQIIYIIEPYQFQAGHTYYLLFQVIKEIDGIDYGMDVNLEFEVSFVDYVVAIQNGNRIQSYNAETLVQGEYYDLNVNEQFNQDGFTLNWKCTDLSENDDCKNIEGNYINVDQFVDFQKYPPKYFEPFDVLQFTFTATKNFQSIDNNVNIVILEDDIPSVKVDIEKQLLVNQINLSDNIYVKIDYDEADVEGVQYTAVLIYNYDKVAVKSYYYNEFQFKVWDLFNDFLDGQYAITLKVLVYNTSGFSVKTEFHIQVLGCQDTDLLLKYKYSYYINENEYNSEKISGSSSTKLKKQTLQGYNNNNQLTTVFPRLNQTLGYTNLIIMVSVQDQLKGYNNFTTSVTIQTDSNIQNQLKNIQDQYTKLKNQQEDITIWKQLNLISVLIQDIYQGQEQLFQNQYVDQVLDLIFNLQQLQNELKKEITDNVQLDQILYNQGIIVDLQSKYNNQNDIDINYYKENLIKSIDQQIEETQQLIDQGLIYSSGSYVNEKLNGVKEVLGKSLNQFDILVNTKIKQPSNNSQAQSLLKSVLTIGQVYNNITLPNAEQIEYFGEKMKTIIIKQTPQLLNNFFVDNSFQNGNSQNNNVVFDKNFVTSNSNNYDVQYIEILDNIFNEDFIYSKQNYPLKQTQIKNDKTQQNIELNKPLSYNYDQNQYDINYNNSNMVCIQRQNKKWTNDKCQTFKNDGNLKCECQTIGITSIVNDVKKVFSSSVSQLADSISKDSIKNLSEFEYYKSILMYFLVLIIVLNIYLIYNGLKKDKEESSSAQKIKKLFTQRNEEQKKQKSNASQFKIANLQIPNENIEIGQQSQKNEIYQEKKENLNSSYFEKRNKQKQRRQQIKMFKIGNNINQPPILKQMENENEKKSDEYENKKKLDEFQNEKKSDECDIEKKSNENEIQLIQYTQSTERLQLNSKTEKDLLQKSETKSEIQVSQNMRNSTLSKNSELILNTQNFNNKYRQYSQELLESKIFDAQDSQQSLNTLQNQLTQTEMNKSKNNQQQQKYLQEQQNKKQDQQQKSKLLNFQQQSYNDLDEPYRKFSIFNTFLIFHEFFSIFFVYMAKEKRPVRYMLYFLKQYLALAFLSFFNDSDKSKFQDESGARYEDFTVNFSQSFGSVPNVFFGVNYIDVFRADTGRNHLISNIQQITETYFVYRMYTDSQYQVFAWALDYVAYDNDSQYILQQQYFEDQPISGLEESKIVTFSDFQCDSISAQVYFTGLRTMNDRYSFKYEVSSINNYNDGVGFQVEVKISSWQLILLLNKIEYNFQNLLLNIYARFSVQHIDMASYYVVAGCDEFIQTDQFQIIEDMYEKTVDAQMYYNNSTWLSQPNLFFSSIGGLFSNNDVNTRVRFLLQPTLQTGYFLQKYRIWHDSIFKKLQVNFLWITYPDLPEGCQKYKDSVQNCLICDSNYYKVQGVCYACNYICGTCDNDTTCLTCASVYGRDQTNCFCYDGYYDDEQGNCVACDITCNLCDINGCIECKGNRIIDVNNINKCECLQDELTPIEYTSIPSYFCTTCTESAIIVETININEIVINFAYQINLVSFEGNYGSYTSQLCAYLFENDQIDKFGQYPLCKLVLGTESKIYVQFSLTSTYLENDSIQFANDKIQRDGCTSTMNKYELIQYIQIDPNLVPQPVAKIQANSQYSLCQDIEISIFQINNSGYHGVYGTTWRVISVIFPSDSIYTDDDPTYISNLNTQILSNFDGKTKITIPSFSLEPFSIYEVQQTVKFKTLSNELYQLNLLEQYAPLQFYANQYQELSYQVSKLTCNLQNQEQEDLKYGSIEYKLSLMDNDNYDTVTQVLQQGNTPSDSQNGQITYTIEPYQFQAGNTYYLLFQAINIVGGVDYGTSVYLEFEVPILDYVVYIEGGNRLQSYGQQTIVQGQYFDLNVEESQNQDSFTLNWTCLDLSTNDNCKNIEDNYINVGQSVDIQQYPSKYFIMNVKKGKETFDVLKFTFIATKNSLSVESSANIVIVEDDIPSVKVDIEKQLLVSKINLSDNIYVKIDYDEADVEGVQYTAVLIYNYDKVAVKSYYYNEFQFKVWDLFNDFLDGQYAITLKVLVYNPYYTQQAQATFNLNINQPPSSCVVSVSPTSGISAKTQFNILVQNCLDTDLGLNYKYSYYLNENDYEGEKNNGSSSTQLKKKTLQGYYSQNQLSTILPRLNQTLAYTDIIIMVSVKDQLKGYNNFTATVTIQVDPSIKNQIINLQDQFQNLQEQQEKLTLWQQINVVSVLIQDIYQGQEQLFQDSYVDQTLKIISELQQYQNELKIKTQDKVQLDQIIYNESIIIYLLQQYGNLDDIDIDSYNENLVDIIDQQKELTQQLIEQGLIYSSDSYVNLKLNSVQEVLGKSLNQYDSLVNTKIKQNSRNKQAKSLLQNIENIGQIYNNITLPNSEQVEYSGEKMKTILMKKTPQMLNSFFEENSFQNGDSTDNEITFDKNYDSNTNTNYDVQYIEIQNNILKEDFTYKDQEYPIKQTQIKNSQTQQKIDLEKPLSYYYDKEQYNLNSDDNMVCISQNDNQWNNKDCETLEFNGQYKCQCQTIELTSIVNDIQGQFSDVASQVVESFSGESLKALGEFEYQKSVLIYFLVVIITLNIYLIYSGRKKDLKEMQMAQKVKNEFLQRQQIRQKLKKARKLVQVANEFPKLNSARISDGIGSVQLTQENESVRQLNQFPSSKLLIQKRQKNSKGRKQINLFSLSSDRNNIQTNNQSTEQQNEFQEQQLESVQRLSINSKQSYNINEQNDFSPYNGKEESQINSDKNIKSIQEDNGNDNNKYNSQINEISNQQGSNQVQSDEQQQQQLDEQLKMQKQISLENNQQNEGKQGQTNQEQQKISDEEQKQQHQKKEEQQQFIQDNNDEKENNQVDKEEKKDLESQNAEKQDPFKKFSIFNTFLIFHEFFSIFFVYMAKEKRPIRYMLFFLKQYLALAFLSFFSGSDKFSQIASICFSIVILFFISFPVLLIKLVIIRQQKIVMIIGIIIYVVCILVSFWLILVSAADMGVGDSNEQTYEQPSNDEKNLINKEMHDQKISSILNTAAAKIKLTHQQFPKFIFKNDISNKIHLQTIEKSRDSSFIDINLFESDWEEIVGTTSKKPHQCDKCYAILKEAHKQLQNENQQYEQKHGKFVKRIQNK</sequence>
<feature type="compositionally biased region" description="Basic and acidic residues" evidence="2">
    <location>
        <begin position="3383"/>
        <end position="3403"/>
    </location>
</feature>
<dbReference type="InterPro" id="IPR009030">
    <property type="entry name" value="Growth_fac_rcpt_cys_sf"/>
</dbReference>
<dbReference type="PANTHER" id="PTHR15332">
    <property type="entry name" value="PROPROTEIN CONVERTASE SUBTILISIN_KEXIN TYPE 5-LIKE"/>
    <property type="match status" value="1"/>
</dbReference>
<feature type="compositionally biased region" description="Low complexity" evidence="2">
    <location>
        <begin position="3343"/>
        <end position="3358"/>
    </location>
</feature>
<dbReference type="GO" id="GO:0030246">
    <property type="term" value="F:carbohydrate binding"/>
    <property type="evidence" value="ECO:0007669"/>
    <property type="project" value="InterPro"/>
</dbReference>
<protein>
    <submittedName>
        <fullName evidence="5">Insulin-like growth factor binding protein, N-terminal</fullName>
    </submittedName>
</protein>
<dbReference type="SUPFAM" id="SSF57184">
    <property type="entry name" value="Growth factor receptor domain"/>
    <property type="match status" value="2"/>
</dbReference>
<dbReference type="InterPro" id="IPR019019">
    <property type="entry name" value="H-type_lectin_domain"/>
</dbReference>
<evidence type="ECO:0000256" key="2">
    <source>
        <dbReference type="SAM" id="MobiDB-lite"/>
    </source>
</evidence>
<feature type="compositionally biased region" description="Basic and acidic residues" evidence="2">
    <location>
        <begin position="1450"/>
        <end position="1460"/>
    </location>
</feature>
<feature type="region of interest" description="Disordered" evidence="2">
    <location>
        <begin position="1525"/>
        <end position="1549"/>
    </location>
</feature>
<feature type="domain" description="H-type lectin" evidence="4">
    <location>
        <begin position="1637"/>
        <end position="1703"/>
    </location>
</feature>
<dbReference type="OrthoDB" id="10257656at2759"/>
<keyword evidence="1" id="KW-0175">Coiled coil</keyword>
<feature type="region of interest" description="Disordered" evidence="2">
    <location>
        <begin position="3343"/>
        <end position="3403"/>
    </location>
</feature>
<keyword evidence="6" id="KW-1185">Reference proteome</keyword>
<evidence type="ECO:0000256" key="3">
    <source>
        <dbReference type="SAM" id="Phobius"/>
    </source>
</evidence>
<dbReference type="SUPFAM" id="SSF141086">
    <property type="entry name" value="Agglutinin HPA-like"/>
    <property type="match status" value="1"/>
</dbReference>
<dbReference type="PANTHER" id="PTHR15332:SF175">
    <property type="entry name" value="PROPROTEIN CONVERTASE SUBTILISIN_KEXIN TYPE 5-LIKE"/>
    <property type="match status" value="1"/>
</dbReference>
<feature type="region of interest" description="Disordered" evidence="2">
    <location>
        <begin position="1375"/>
        <end position="1422"/>
    </location>
</feature>
<comment type="caution">
    <text evidence="5">The sequence shown here is derived from an EMBL/GenBank/DDBJ whole genome shotgun (WGS) entry which is preliminary data.</text>
</comment>
<dbReference type="Pfam" id="PF09458">
    <property type="entry name" value="H_lectin"/>
    <property type="match status" value="1"/>
</dbReference>
<evidence type="ECO:0000256" key="1">
    <source>
        <dbReference type="SAM" id="Coils"/>
    </source>
</evidence>
<dbReference type="Proteomes" id="UP000054937">
    <property type="component" value="Unassembled WGS sequence"/>
</dbReference>
<feature type="compositionally biased region" description="Polar residues" evidence="2">
    <location>
        <begin position="1461"/>
        <end position="1470"/>
    </location>
</feature>
<feature type="transmembrane region" description="Helical" evidence="3">
    <location>
        <begin position="3109"/>
        <end position="3126"/>
    </location>
</feature>
<feature type="transmembrane region" description="Helical" evidence="3">
    <location>
        <begin position="3440"/>
        <end position="3459"/>
    </location>
</feature>
<feature type="compositionally biased region" description="Basic and acidic residues" evidence="2">
    <location>
        <begin position="3359"/>
        <end position="3375"/>
    </location>
</feature>
<feature type="transmembrane region" description="Helical" evidence="3">
    <location>
        <begin position="3415"/>
        <end position="3434"/>
    </location>
</feature>
<organism evidence="5 6">
    <name type="scientific">Pseudocohnilembus persalinus</name>
    <name type="common">Ciliate</name>
    <dbReference type="NCBI Taxonomy" id="266149"/>
    <lineage>
        <taxon>Eukaryota</taxon>
        <taxon>Sar</taxon>
        <taxon>Alveolata</taxon>
        <taxon>Ciliophora</taxon>
        <taxon>Intramacronucleata</taxon>
        <taxon>Oligohymenophorea</taxon>
        <taxon>Scuticociliatia</taxon>
        <taxon>Philasterida</taxon>
        <taxon>Pseudocohnilembidae</taxon>
        <taxon>Pseudocohnilembus</taxon>
    </lineage>
</organism>
<proteinExistence type="predicted"/>
<feature type="compositionally biased region" description="Basic residues" evidence="2">
    <location>
        <begin position="3208"/>
        <end position="3217"/>
    </location>
</feature>
<feature type="compositionally biased region" description="Low complexity" evidence="2">
    <location>
        <begin position="1525"/>
        <end position="1540"/>
    </location>
</feature>
<keyword evidence="3" id="KW-0472">Membrane</keyword>
<feature type="compositionally biased region" description="Low complexity" evidence="2">
    <location>
        <begin position="3229"/>
        <end position="3250"/>
    </location>
</feature>
<name>A0A0V0QAB3_PSEPJ</name>
<dbReference type="EMBL" id="LDAU01000223">
    <property type="protein sequence ID" value="KRW99012.1"/>
    <property type="molecule type" value="Genomic_DNA"/>
</dbReference>
<feature type="transmembrane region" description="Helical" evidence="3">
    <location>
        <begin position="1269"/>
        <end position="1286"/>
    </location>
</feature>
<feature type="compositionally biased region" description="Basic and acidic residues" evidence="2">
    <location>
        <begin position="1390"/>
        <end position="1422"/>
    </location>
</feature>
<dbReference type="InterPro" id="IPR037221">
    <property type="entry name" value="H-type_lectin_dom_sf"/>
</dbReference>
<dbReference type="OMA" id="FLIFHEF"/>